<dbReference type="RefSeq" id="WP_146584041.1">
    <property type="nucleotide sequence ID" value="NZ_SJPO01000001.1"/>
</dbReference>
<dbReference type="OrthoDB" id="9806925at2"/>
<keyword evidence="9 10" id="KW-0413">Isomerase</keyword>
<dbReference type="AlphaFoldDB" id="A0A5C5ZF53"/>
<keyword evidence="5 10" id="KW-0547">Nucleotide-binding</keyword>
<evidence type="ECO:0000256" key="6">
    <source>
        <dbReference type="ARBA" id="ARBA00022857"/>
    </source>
</evidence>
<dbReference type="GO" id="GO:0046872">
    <property type="term" value="F:metal ion binding"/>
    <property type="evidence" value="ECO:0007669"/>
    <property type="project" value="UniProtKB-KW"/>
</dbReference>
<evidence type="ECO:0000256" key="2">
    <source>
        <dbReference type="ARBA" id="ARBA00000909"/>
    </source>
</evidence>
<comment type="cofactor">
    <cofactor evidence="10">
        <name>K(+)</name>
        <dbReference type="ChEBI" id="CHEBI:29103"/>
    </cofactor>
    <text evidence="10">Binds 1 potassium ion per subunit.</text>
</comment>
<evidence type="ECO:0000256" key="10">
    <source>
        <dbReference type="HAMAP-Rule" id="MF_01966"/>
    </source>
</evidence>
<keyword evidence="13" id="KW-1185">Reference proteome</keyword>
<reference evidence="12 13" key="1">
    <citation type="submission" date="2019-02" db="EMBL/GenBank/DDBJ databases">
        <title>Deep-cultivation of Planctomycetes and their phenomic and genomic characterization uncovers novel biology.</title>
        <authorList>
            <person name="Wiegand S."/>
            <person name="Jogler M."/>
            <person name="Boedeker C."/>
            <person name="Pinto D."/>
            <person name="Vollmers J."/>
            <person name="Rivas-Marin E."/>
            <person name="Kohn T."/>
            <person name="Peeters S.H."/>
            <person name="Heuer A."/>
            <person name="Rast P."/>
            <person name="Oberbeckmann S."/>
            <person name="Bunk B."/>
            <person name="Jeske O."/>
            <person name="Meyerdierks A."/>
            <person name="Storesund J.E."/>
            <person name="Kallscheuer N."/>
            <person name="Luecker S."/>
            <person name="Lage O.M."/>
            <person name="Pohl T."/>
            <person name="Merkel B.J."/>
            <person name="Hornburger P."/>
            <person name="Mueller R.-W."/>
            <person name="Bruemmer F."/>
            <person name="Labrenz M."/>
            <person name="Spormann A.M."/>
            <person name="Op Den Camp H."/>
            <person name="Overmann J."/>
            <person name="Amann R."/>
            <person name="Jetten M.S.M."/>
            <person name="Mascher T."/>
            <person name="Medema M.H."/>
            <person name="Devos D.P."/>
            <person name="Kaster A.-K."/>
            <person name="Ovreas L."/>
            <person name="Rohde M."/>
            <person name="Galperin M.Y."/>
            <person name="Jogler C."/>
        </authorList>
    </citation>
    <scope>NUCLEOTIDE SEQUENCE [LARGE SCALE GENOMIC DNA]</scope>
    <source>
        <strain evidence="12 13">Pla123a</strain>
    </source>
</reference>
<dbReference type="PROSITE" id="PS51385">
    <property type="entry name" value="YJEF_N"/>
    <property type="match status" value="1"/>
</dbReference>
<evidence type="ECO:0000256" key="1">
    <source>
        <dbReference type="ARBA" id="ARBA00000013"/>
    </source>
</evidence>
<keyword evidence="7 10" id="KW-0630">Potassium</keyword>
<dbReference type="Gene3D" id="3.40.50.10260">
    <property type="entry name" value="YjeF N-terminal domain"/>
    <property type="match status" value="1"/>
</dbReference>
<gene>
    <name evidence="12" type="primary">nnr_2</name>
    <name evidence="10" type="synonym">nnrE</name>
    <name evidence="12" type="ORF">Pla123a_06150</name>
</gene>
<evidence type="ECO:0000256" key="3">
    <source>
        <dbReference type="ARBA" id="ARBA00012228"/>
    </source>
</evidence>
<evidence type="ECO:0000256" key="8">
    <source>
        <dbReference type="ARBA" id="ARBA00023027"/>
    </source>
</evidence>
<dbReference type="NCBIfam" id="TIGR00197">
    <property type="entry name" value="yjeF_nterm"/>
    <property type="match status" value="1"/>
</dbReference>
<comment type="similarity">
    <text evidence="10">Belongs to the NnrE/AIBP family.</text>
</comment>
<proteinExistence type="inferred from homology"/>
<dbReference type="GO" id="GO:0052856">
    <property type="term" value="F:NAD(P)HX epimerase activity"/>
    <property type="evidence" value="ECO:0007669"/>
    <property type="project" value="UniProtKB-UniRule"/>
</dbReference>
<keyword evidence="8 10" id="KW-0520">NAD</keyword>
<feature type="binding site" evidence="10">
    <location>
        <position position="129"/>
    </location>
    <ligand>
        <name>K(+)</name>
        <dbReference type="ChEBI" id="CHEBI:29103"/>
    </ligand>
</feature>
<feature type="binding site" evidence="10">
    <location>
        <begin position="133"/>
        <end position="139"/>
    </location>
    <ligand>
        <name>(6S)-NADPHX</name>
        <dbReference type="ChEBI" id="CHEBI:64076"/>
    </ligand>
</feature>
<feature type="binding site" evidence="10">
    <location>
        <position position="162"/>
    </location>
    <ligand>
        <name>(6S)-NADPHX</name>
        <dbReference type="ChEBI" id="CHEBI:64076"/>
    </ligand>
</feature>
<dbReference type="InterPro" id="IPR004443">
    <property type="entry name" value="YjeF_N_dom"/>
</dbReference>
<dbReference type="EMBL" id="SJPO01000001">
    <property type="protein sequence ID" value="TWT85808.1"/>
    <property type="molecule type" value="Genomic_DNA"/>
</dbReference>
<protein>
    <recommendedName>
        <fullName evidence="3 10">NAD(P)H-hydrate epimerase</fullName>
        <ecNumber evidence="3 10">5.1.99.6</ecNumber>
    </recommendedName>
    <alternativeName>
        <fullName evidence="10">NAD(P)HX epimerase</fullName>
    </alternativeName>
</protein>
<feature type="domain" description="YjeF N-terminal" evidence="11">
    <location>
        <begin position="11"/>
        <end position="219"/>
    </location>
</feature>
<evidence type="ECO:0000256" key="7">
    <source>
        <dbReference type="ARBA" id="ARBA00022958"/>
    </source>
</evidence>
<dbReference type="SUPFAM" id="SSF64153">
    <property type="entry name" value="YjeF N-terminal domain-like"/>
    <property type="match status" value="1"/>
</dbReference>
<name>A0A5C5ZF53_9BACT</name>
<evidence type="ECO:0000256" key="5">
    <source>
        <dbReference type="ARBA" id="ARBA00022741"/>
    </source>
</evidence>
<dbReference type="GO" id="GO:0000166">
    <property type="term" value="F:nucleotide binding"/>
    <property type="evidence" value="ECO:0007669"/>
    <property type="project" value="UniProtKB-KW"/>
</dbReference>
<dbReference type="EC" id="5.1.99.6" evidence="3 10"/>
<dbReference type="InterPro" id="IPR036652">
    <property type="entry name" value="YjeF_N_dom_sf"/>
</dbReference>
<evidence type="ECO:0000313" key="13">
    <source>
        <dbReference type="Proteomes" id="UP000318478"/>
    </source>
</evidence>
<comment type="catalytic activity">
    <reaction evidence="2 10">
        <text>(6R)-NADPHX = (6S)-NADPHX</text>
        <dbReference type="Rhea" id="RHEA:32227"/>
        <dbReference type="ChEBI" id="CHEBI:64076"/>
        <dbReference type="ChEBI" id="CHEBI:64077"/>
        <dbReference type="EC" id="5.1.99.6"/>
    </reaction>
</comment>
<accession>A0A5C5ZF53</accession>
<comment type="catalytic activity">
    <reaction evidence="1 10">
        <text>(6R)-NADHX = (6S)-NADHX</text>
        <dbReference type="Rhea" id="RHEA:32215"/>
        <dbReference type="ChEBI" id="CHEBI:64074"/>
        <dbReference type="ChEBI" id="CHEBI:64075"/>
        <dbReference type="EC" id="5.1.99.6"/>
    </reaction>
</comment>
<evidence type="ECO:0000313" key="12">
    <source>
        <dbReference type="EMBL" id="TWT85808.1"/>
    </source>
</evidence>
<keyword evidence="4 10" id="KW-0479">Metal-binding</keyword>
<evidence type="ECO:0000256" key="4">
    <source>
        <dbReference type="ARBA" id="ARBA00022723"/>
    </source>
</evidence>
<comment type="function">
    <text evidence="10">Catalyzes the epimerization of the S- and R-forms of NAD(P)HX, a damaged form of NAD(P)H that is a result of enzymatic or heat-dependent hydration. This is a prerequisite for the S-specific NAD(P)H-hydrate dehydratase to allow the repair of both epimers of NAD(P)HX.</text>
</comment>
<dbReference type="HAMAP" id="MF_01966">
    <property type="entry name" value="NADHX_epimerase"/>
    <property type="match status" value="1"/>
</dbReference>
<feature type="binding site" evidence="10">
    <location>
        <position position="165"/>
    </location>
    <ligand>
        <name>K(+)</name>
        <dbReference type="ChEBI" id="CHEBI:29103"/>
    </ligand>
</feature>
<feature type="binding site" evidence="10">
    <location>
        <position position="59"/>
    </location>
    <ligand>
        <name>K(+)</name>
        <dbReference type="ChEBI" id="CHEBI:29103"/>
    </ligand>
</feature>
<feature type="binding site" evidence="10">
    <location>
        <begin position="58"/>
        <end position="62"/>
    </location>
    <ligand>
        <name>(6S)-NADPHX</name>
        <dbReference type="ChEBI" id="CHEBI:64076"/>
    </ligand>
</feature>
<comment type="caution">
    <text evidence="12">The sequence shown here is derived from an EMBL/GenBank/DDBJ whole genome shotgun (WGS) entry which is preliminary data.</text>
</comment>
<dbReference type="Proteomes" id="UP000318478">
    <property type="component" value="Unassembled WGS sequence"/>
</dbReference>
<dbReference type="Pfam" id="PF03853">
    <property type="entry name" value="YjeF_N"/>
    <property type="match status" value="1"/>
</dbReference>
<dbReference type="PANTHER" id="PTHR13232">
    <property type="entry name" value="NAD(P)H-HYDRATE EPIMERASE"/>
    <property type="match status" value="1"/>
</dbReference>
<evidence type="ECO:0000256" key="9">
    <source>
        <dbReference type="ARBA" id="ARBA00023235"/>
    </source>
</evidence>
<sequence length="222" mass="23803">MPDRYLTREQARDVDRRAINELGYPGPVLMENAGRGCVDVLQRQGVGGPVLVLCGKGNNGGDGFVIARHLMLRGVECRVALTDAPTQITGDAQTAHRMLQPCGVREQLLADAVESTLDDLAAGCDWLVDALLGTGAQGNPRPPVDAVIRWANQQPARRLAIDLPSGLDCETGQPGEPTFRADCTCTLVAPKVGFRQPAAQEFLGQVHTVSIGLPMDLRTTER</sequence>
<dbReference type="PANTHER" id="PTHR13232:SF10">
    <property type="entry name" value="NAD(P)H-HYDRATE EPIMERASE"/>
    <property type="match status" value="1"/>
</dbReference>
<organism evidence="12 13">
    <name type="scientific">Posidoniimonas polymericola</name>
    <dbReference type="NCBI Taxonomy" id="2528002"/>
    <lineage>
        <taxon>Bacteria</taxon>
        <taxon>Pseudomonadati</taxon>
        <taxon>Planctomycetota</taxon>
        <taxon>Planctomycetia</taxon>
        <taxon>Pirellulales</taxon>
        <taxon>Lacipirellulaceae</taxon>
        <taxon>Posidoniimonas</taxon>
    </lineage>
</organism>
<keyword evidence="6 10" id="KW-0521">NADP</keyword>
<dbReference type="InterPro" id="IPR032976">
    <property type="entry name" value="YJEFN_prot_NAXE-like"/>
</dbReference>
<comment type="caution">
    <text evidence="10">Lacks conserved residue(s) required for the propagation of feature annotation.</text>
</comment>
<evidence type="ECO:0000259" key="11">
    <source>
        <dbReference type="PROSITE" id="PS51385"/>
    </source>
</evidence>